<proteinExistence type="predicted"/>
<sequence length="451" mass="46525">MRLEATGDHNYDTQAPVEVASSHAAVRDPNAWSADGVLIAFHRTPRALQSEPAWGTEEGGTAAKLTGSDVRDTGAQLKCSFGSTVVVSSGLMSVNHLECVSPAHAPSRDGYLPRLGVAVNGRDFSPEISHAFGPLTFTYGARIEVYGLQPNYGPSVGGTSVIVHGKNFVPAVDLNAKPTFTCRFGFFPVLASNALGEEVTATTATCRSPPHAVGFVSVEVSAGPGNFTTFGVVFEFQAAHEPEVLFPPTGLASGGTLVTVAGANFIASNQQWGYGHGNTAQPGSGGGIFLGSGSDAMKGKDALSCRFGGVGAYTVGASAVSSAVLRCETPTFSDAAVGRSLSVDTSTNAGEDFTGSQTYFEPLAEALVLSLSPPAGTSGGGTVVNVFGAGFTVDEPVWCKFGTTGPIPAEYHAENIVRCKSPAKATNMAVPLEVSRGNTFDLTRNNVIFSI</sequence>
<dbReference type="InterPro" id="IPR014756">
    <property type="entry name" value="Ig_E-set"/>
</dbReference>
<evidence type="ECO:0000259" key="2">
    <source>
        <dbReference type="SMART" id="SM00429"/>
    </source>
</evidence>
<feature type="domain" description="IPT/TIG" evidence="2">
    <location>
        <begin position="44"/>
        <end position="140"/>
    </location>
</feature>
<dbReference type="CDD" id="cd00102">
    <property type="entry name" value="IPT"/>
    <property type="match status" value="3"/>
</dbReference>
<dbReference type="InterPro" id="IPR002909">
    <property type="entry name" value="IPT_dom"/>
</dbReference>
<accession>C1MLV4</accession>
<dbReference type="RefSeq" id="XP_003057284.1">
    <property type="nucleotide sequence ID" value="XM_003057238.1"/>
</dbReference>
<evidence type="ECO:0000256" key="1">
    <source>
        <dbReference type="ARBA" id="ARBA00022729"/>
    </source>
</evidence>
<reference evidence="3 4" key="1">
    <citation type="journal article" date="2009" name="Science">
        <title>Green evolution and dynamic adaptations revealed by genomes of the marine picoeukaryotes Micromonas.</title>
        <authorList>
            <person name="Worden A.Z."/>
            <person name="Lee J.H."/>
            <person name="Mock T."/>
            <person name="Rouze P."/>
            <person name="Simmons M.P."/>
            <person name="Aerts A.L."/>
            <person name="Allen A.E."/>
            <person name="Cuvelier M.L."/>
            <person name="Derelle E."/>
            <person name="Everett M.V."/>
            <person name="Foulon E."/>
            <person name="Grimwood J."/>
            <person name="Gundlach H."/>
            <person name="Henrissat B."/>
            <person name="Napoli C."/>
            <person name="McDonald S.M."/>
            <person name="Parker M.S."/>
            <person name="Rombauts S."/>
            <person name="Salamov A."/>
            <person name="Von Dassow P."/>
            <person name="Badger J.H."/>
            <person name="Coutinho P.M."/>
            <person name="Demir E."/>
            <person name="Dubchak I."/>
            <person name="Gentemann C."/>
            <person name="Eikrem W."/>
            <person name="Gready J.E."/>
            <person name="John U."/>
            <person name="Lanier W."/>
            <person name="Lindquist E.A."/>
            <person name="Lucas S."/>
            <person name="Mayer K.F."/>
            <person name="Moreau H."/>
            <person name="Not F."/>
            <person name="Otillar R."/>
            <person name="Panaud O."/>
            <person name="Pangilinan J."/>
            <person name="Paulsen I."/>
            <person name="Piegu B."/>
            <person name="Poliakov A."/>
            <person name="Robbens S."/>
            <person name="Schmutz J."/>
            <person name="Toulza E."/>
            <person name="Wyss T."/>
            <person name="Zelensky A."/>
            <person name="Zhou K."/>
            <person name="Armbrust E.V."/>
            <person name="Bhattacharya D."/>
            <person name="Goodenough U.W."/>
            <person name="Van de Peer Y."/>
            <person name="Grigoriev I.V."/>
        </authorList>
    </citation>
    <scope>NUCLEOTIDE SEQUENCE [LARGE SCALE GENOMIC DNA]</scope>
    <source>
        <strain evidence="3 4">CCMP1545</strain>
    </source>
</reference>
<dbReference type="Gene3D" id="2.60.40.10">
    <property type="entry name" value="Immunoglobulins"/>
    <property type="match status" value="4"/>
</dbReference>
<dbReference type="GeneID" id="9682270"/>
<name>C1MLV4_MICPC</name>
<dbReference type="Proteomes" id="UP000001876">
    <property type="component" value="Unassembled WGS sequence"/>
</dbReference>
<evidence type="ECO:0000313" key="4">
    <source>
        <dbReference type="Proteomes" id="UP000001876"/>
    </source>
</evidence>
<evidence type="ECO:0000313" key="3">
    <source>
        <dbReference type="EMBL" id="EEH58929.1"/>
    </source>
</evidence>
<feature type="domain" description="IPT/TIG" evidence="2">
    <location>
        <begin position="144"/>
        <end position="237"/>
    </location>
</feature>
<dbReference type="KEGG" id="mpp:MICPUCDRAFT_62274"/>
<dbReference type="OrthoDB" id="6051552at2759"/>
<dbReference type="InterPro" id="IPR013783">
    <property type="entry name" value="Ig-like_fold"/>
</dbReference>
<protein>
    <submittedName>
        <fullName evidence="3">Predicted protein</fullName>
    </submittedName>
</protein>
<dbReference type="EMBL" id="GG663737">
    <property type="protein sequence ID" value="EEH58929.1"/>
    <property type="molecule type" value="Genomic_DNA"/>
</dbReference>
<dbReference type="InterPro" id="IPR052387">
    <property type="entry name" value="Fibrocystin"/>
</dbReference>
<dbReference type="Pfam" id="PF01833">
    <property type="entry name" value="TIG"/>
    <property type="match status" value="4"/>
</dbReference>
<keyword evidence="1" id="KW-0732">Signal</keyword>
<dbReference type="SMART" id="SM00429">
    <property type="entry name" value="IPT"/>
    <property type="match status" value="4"/>
</dbReference>
<dbReference type="PANTHER" id="PTHR46769">
    <property type="entry name" value="POLYCYSTIC KIDNEY AND HEPATIC DISEASE 1 (AUTOSOMAL RECESSIVE)-LIKE 1"/>
    <property type="match status" value="1"/>
</dbReference>
<dbReference type="STRING" id="564608.C1MLV4"/>
<dbReference type="PANTHER" id="PTHR46769:SF2">
    <property type="entry name" value="FIBROCYSTIN-L ISOFORM 2 PRECURSOR-RELATED"/>
    <property type="match status" value="1"/>
</dbReference>
<keyword evidence="4" id="KW-1185">Reference proteome</keyword>
<feature type="domain" description="IPT/TIG" evidence="2">
    <location>
        <begin position="241"/>
        <end position="360"/>
    </location>
</feature>
<organism evidence="4">
    <name type="scientific">Micromonas pusilla (strain CCMP1545)</name>
    <name type="common">Picoplanktonic green alga</name>
    <dbReference type="NCBI Taxonomy" id="564608"/>
    <lineage>
        <taxon>Eukaryota</taxon>
        <taxon>Viridiplantae</taxon>
        <taxon>Chlorophyta</taxon>
        <taxon>Mamiellophyceae</taxon>
        <taxon>Mamiellales</taxon>
        <taxon>Mamiellaceae</taxon>
        <taxon>Micromonas</taxon>
    </lineage>
</organism>
<feature type="domain" description="IPT/TIG" evidence="2">
    <location>
        <begin position="365"/>
        <end position="443"/>
    </location>
</feature>
<dbReference type="AlphaFoldDB" id="C1MLV4"/>
<gene>
    <name evidence="3" type="ORF">MICPUCDRAFT_62274</name>
</gene>
<dbReference type="SUPFAM" id="SSF81296">
    <property type="entry name" value="E set domains"/>
    <property type="match status" value="3"/>
</dbReference>